<evidence type="ECO:0000256" key="1">
    <source>
        <dbReference type="ARBA" id="ARBA00004163"/>
    </source>
</evidence>
<evidence type="ECO:0000313" key="12">
    <source>
        <dbReference type="Proteomes" id="UP000492821"/>
    </source>
</evidence>
<evidence type="ECO:0000259" key="11">
    <source>
        <dbReference type="Pfam" id="PF03908"/>
    </source>
</evidence>
<dbReference type="InterPro" id="IPR005606">
    <property type="entry name" value="Sec20"/>
</dbReference>
<dbReference type="GO" id="GO:0031201">
    <property type="term" value="C:SNARE complex"/>
    <property type="evidence" value="ECO:0007669"/>
    <property type="project" value="TreeGrafter"/>
</dbReference>
<keyword evidence="5" id="KW-0931">ER-Golgi transport</keyword>
<comment type="similarity">
    <text evidence="9">Belongs to the SEC20 family.</text>
</comment>
<evidence type="ECO:0000256" key="5">
    <source>
        <dbReference type="ARBA" id="ARBA00022892"/>
    </source>
</evidence>
<comment type="subcellular location">
    <subcellularLocation>
        <location evidence="1">Endoplasmic reticulum membrane</location>
        <topology evidence="1">Single-pass type IV membrane protein</topology>
    </subcellularLocation>
</comment>
<dbReference type="PANTHER" id="PTHR12825:SF0">
    <property type="entry name" value="VESICLE TRANSPORT PROTEIN SEC20"/>
    <property type="match status" value="1"/>
</dbReference>
<feature type="domain" description="Sec20 C-terminal" evidence="11">
    <location>
        <begin position="45"/>
        <end position="135"/>
    </location>
</feature>
<accession>A0A7E4UVE8</accession>
<dbReference type="GO" id="GO:0006890">
    <property type="term" value="P:retrograde vesicle-mediated transport, Golgi to endoplasmic reticulum"/>
    <property type="evidence" value="ECO:0007669"/>
    <property type="project" value="InterPro"/>
</dbReference>
<keyword evidence="2" id="KW-0813">Transport</keyword>
<dbReference type="GO" id="GO:0005484">
    <property type="term" value="F:SNAP receptor activity"/>
    <property type="evidence" value="ECO:0007669"/>
    <property type="project" value="InterPro"/>
</dbReference>
<name>A0A7E4UVE8_PANRE</name>
<dbReference type="AlphaFoldDB" id="A0A7E4UVE8"/>
<protein>
    <submittedName>
        <fullName evidence="13">Golgi SNAP receptor complex member 2</fullName>
    </submittedName>
</protein>
<reference evidence="13" key="2">
    <citation type="submission" date="2020-10" db="UniProtKB">
        <authorList>
            <consortium name="WormBaseParasite"/>
        </authorList>
    </citation>
    <scope>IDENTIFICATION</scope>
</reference>
<dbReference type="PANTHER" id="PTHR12825">
    <property type="entry name" value="BNIP1-RELATED"/>
    <property type="match status" value="1"/>
</dbReference>
<keyword evidence="12" id="KW-1185">Reference proteome</keyword>
<organism evidence="12 13">
    <name type="scientific">Panagrellus redivivus</name>
    <name type="common">Microworm</name>
    <dbReference type="NCBI Taxonomy" id="6233"/>
    <lineage>
        <taxon>Eukaryota</taxon>
        <taxon>Metazoa</taxon>
        <taxon>Ecdysozoa</taxon>
        <taxon>Nematoda</taxon>
        <taxon>Chromadorea</taxon>
        <taxon>Rhabditida</taxon>
        <taxon>Tylenchina</taxon>
        <taxon>Panagrolaimomorpha</taxon>
        <taxon>Panagrolaimoidea</taxon>
        <taxon>Panagrolaimidae</taxon>
        <taxon>Panagrellus</taxon>
    </lineage>
</organism>
<dbReference type="GO" id="GO:0005789">
    <property type="term" value="C:endoplasmic reticulum membrane"/>
    <property type="evidence" value="ECO:0007669"/>
    <property type="project" value="UniProtKB-SubCell"/>
</dbReference>
<evidence type="ECO:0000256" key="7">
    <source>
        <dbReference type="ARBA" id="ARBA00023054"/>
    </source>
</evidence>
<dbReference type="Proteomes" id="UP000492821">
    <property type="component" value="Unassembled WGS sequence"/>
</dbReference>
<proteinExistence type="inferred from homology"/>
<keyword evidence="7" id="KW-0175">Coiled coil</keyword>
<evidence type="ECO:0000256" key="8">
    <source>
        <dbReference type="ARBA" id="ARBA00023136"/>
    </source>
</evidence>
<dbReference type="WBParaSite" id="Pan_g13304.t1">
    <property type="protein sequence ID" value="Pan_g13304.t1"/>
    <property type="gene ID" value="Pan_g13304"/>
</dbReference>
<keyword evidence="4" id="KW-0256">Endoplasmic reticulum</keyword>
<evidence type="ECO:0000256" key="4">
    <source>
        <dbReference type="ARBA" id="ARBA00022824"/>
    </source>
</evidence>
<dbReference type="InterPro" id="IPR056173">
    <property type="entry name" value="Sec20_C"/>
</dbReference>
<reference evidence="12" key="1">
    <citation type="journal article" date="2013" name="Genetics">
        <title>The draft genome and transcriptome of Panagrellus redivivus are shaped by the harsh demands of a free-living lifestyle.</title>
        <authorList>
            <person name="Srinivasan J."/>
            <person name="Dillman A.R."/>
            <person name="Macchietto M.G."/>
            <person name="Heikkinen L."/>
            <person name="Lakso M."/>
            <person name="Fracchia K.M."/>
            <person name="Antoshechkin I."/>
            <person name="Mortazavi A."/>
            <person name="Wong G."/>
            <person name="Sternberg P.W."/>
        </authorList>
    </citation>
    <scope>NUCLEOTIDE SEQUENCE [LARGE SCALE GENOMIC DNA]</scope>
    <source>
        <strain evidence="12">MT8872</strain>
    </source>
</reference>
<feature type="transmembrane region" description="Helical" evidence="10">
    <location>
        <begin position="114"/>
        <end position="132"/>
    </location>
</feature>
<keyword evidence="3 10" id="KW-0812">Transmembrane</keyword>
<evidence type="ECO:0000256" key="10">
    <source>
        <dbReference type="SAM" id="Phobius"/>
    </source>
</evidence>
<evidence type="ECO:0000256" key="3">
    <source>
        <dbReference type="ARBA" id="ARBA00022692"/>
    </source>
</evidence>
<keyword evidence="8 10" id="KW-0472">Membrane</keyword>
<dbReference type="Pfam" id="PF03908">
    <property type="entry name" value="Sec20"/>
    <property type="match status" value="1"/>
</dbReference>
<evidence type="ECO:0000256" key="6">
    <source>
        <dbReference type="ARBA" id="ARBA00022989"/>
    </source>
</evidence>
<sequence>MNYRRLREQQAAEAQEKRRELFSAQGHANLRERSHLKHNDALRNQAMKTTESLSLLVSKMGEQVQRSENTTTNLIHSSEVLKTTHGQYNTIKYTINIGNKLISKYGRREFTDRILLGLALCVYFGVVLYILHKRLPLVGYFI</sequence>
<evidence type="ECO:0000256" key="2">
    <source>
        <dbReference type="ARBA" id="ARBA00022448"/>
    </source>
</evidence>
<evidence type="ECO:0000313" key="13">
    <source>
        <dbReference type="WBParaSite" id="Pan_g13304.t1"/>
    </source>
</evidence>
<keyword evidence="6 10" id="KW-1133">Transmembrane helix</keyword>
<evidence type="ECO:0000256" key="9">
    <source>
        <dbReference type="ARBA" id="ARBA00037934"/>
    </source>
</evidence>